<dbReference type="PROSITE" id="PS51257">
    <property type="entry name" value="PROKAR_LIPOPROTEIN"/>
    <property type="match status" value="1"/>
</dbReference>
<feature type="transmembrane region" description="Helical" evidence="1">
    <location>
        <begin position="18"/>
        <end position="40"/>
    </location>
</feature>
<keyword evidence="1" id="KW-0472">Membrane</keyword>
<protein>
    <submittedName>
        <fullName evidence="2">Uncharacterized protein</fullName>
    </submittedName>
</protein>
<proteinExistence type="predicted"/>
<feature type="transmembrane region" description="Helical" evidence="1">
    <location>
        <begin position="52"/>
        <end position="85"/>
    </location>
</feature>
<gene>
    <name evidence="2" type="ORF">C475_06025</name>
</gene>
<reference evidence="2 3" key="1">
    <citation type="journal article" date="2014" name="PLoS Genet.">
        <title>Phylogenetically driven sequencing of extremely halophilic archaea reveals strategies for static and dynamic osmo-response.</title>
        <authorList>
            <person name="Becker E.A."/>
            <person name="Seitzer P.M."/>
            <person name="Tritt A."/>
            <person name="Larsen D."/>
            <person name="Krusor M."/>
            <person name="Yao A.I."/>
            <person name="Wu D."/>
            <person name="Madern D."/>
            <person name="Eisen J.A."/>
            <person name="Darling A.E."/>
            <person name="Facciotti M.T."/>
        </authorList>
    </citation>
    <scope>NUCLEOTIDE SEQUENCE [LARGE SCALE GENOMIC DNA]</scope>
    <source>
        <strain evidence="2 3">2-9-1</strain>
    </source>
</reference>
<dbReference type="EMBL" id="AOIU01000013">
    <property type="protein sequence ID" value="ELZ27453.1"/>
    <property type="molecule type" value="Genomic_DNA"/>
</dbReference>
<keyword evidence="3" id="KW-1185">Reference proteome</keyword>
<evidence type="ECO:0000313" key="2">
    <source>
        <dbReference type="EMBL" id="ELZ27453.1"/>
    </source>
</evidence>
<organism evidence="2 3">
    <name type="scientific">Halosimplex carlsbadense 2-9-1</name>
    <dbReference type="NCBI Taxonomy" id="797114"/>
    <lineage>
        <taxon>Archaea</taxon>
        <taxon>Methanobacteriati</taxon>
        <taxon>Methanobacteriota</taxon>
        <taxon>Stenosarchaea group</taxon>
        <taxon>Halobacteria</taxon>
        <taxon>Halobacteriales</taxon>
        <taxon>Haloarculaceae</taxon>
        <taxon>Halosimplex</taxon>
    </lineage>
</organism>
<evidence type="ECO:0000256" key="1">
    <source>
        <dbReference type="SAM" id="Phobius"/>
    </source>
</evidence>
<name>M0CXU4_9EURY</name>
<sequence>MDVTRALLGDTTARGRRWLIGGLLSGTACSALAGVALPNPGIPRYVGVTAQCLLVATSVALLALGFGVGVVLLADFALLFPAYYVRAQAAGAGFRTPVEQALPQAATDAALVGVVGLGVWLAARRAVDTDGTHGLARRPRSE</sequence>
<evidence type="ECO:0000313" key="3">
    <source>
        <dbReference type="Proteomes" id="UP000011626"/>
    </source>
</evidence>
<accession>M0CXU4</accession>
<dbReference type="AlphaFoldDB" id="M0CXU4"/>
<keyword evidence="1" id="KW-1133">Transmembrane helix</keyword>
<dbReference type="RefSeq" id="WP_006882877.1">
    <property type="nucleotide sequence ID" value="NZ_AOIU01000013.1"/>
</dbReference>
<keyword evidence="1" id="KW-0812">Transmembrane</keyword>
<comment type="caution">
    <text evidence="2">The sequence shown here is derived from an EMBL/GenBank/DDBJ whole genome shotgun (WGS) entry which is preliminary data.</text>
</comment>
<dbReference type="Proteomes" id="UP000011626">
    <property type="component" value="Unassembled WGS sequence"/>
</dbReference>
<dbReference type="OrthoDB" id="385684at2157"/>